<dbReference type="PANTHER" id="PTHR46500">
    <property type="entry name" value="CILIA- AND FLAGELLA-ASSOCIATED PROTEIN 221"/>
    <property type="match status" value="1"/>
</dbReference>
<evidence type="ECO:0000313" key="2">
    <source>
        <dbReference type="EMBL" id="KAJ4459819.1"/>
    </source>
</evidence>
<feature type="compositionally biased region" description="Pro residues" evidence="1">
    <location>
        <begin position="468"/>
        <end position="485"/>
    </location>
</feature>
<feature type="region of interest" description="Disordered" evidence="1">
    <location>
        <begin position="1012"/>
        <end position="1039"/>
    </location>
</feature>
<evidence type="ECO:0000313" key="3">
    <source>
        <dbReference type="Proteomes" id="UP001141327"/>
    </source>
</evidence>
<feature type="region of interest" description="Disordered" evidence="1">
    <location>
        <begin position="444"/>
        <end position="534"/>
    </location>
</feature>
<feature type="region of interest" description="Disordered" evidence="1">
    <location>
        <begin position="1797"/>
        <end position="1839"/>
    </location>
</feature>
<feature type="region of interest" description="Disordered" evidence="1">
    <location>
        <begin position="556"/>
        <end position="608"/>
    </location>
</feature>
<proteinExistence type="predicted"/>
<dbReference type="Pfam" id="PF24771">
    <property type="entry name" value="Ig_CFAP74_1st"/>
    <property type="match status" value="1"/>
</dbReference>
<dbReference type="Proteomes" id="UP001141327">
    <property type="component" value="Unassembled WGS sequence"/>
</dbReference>
<feature type="region of interest" description="Disordered" evidence="1">
    <location>
        <begin position="207"/>
        <end position="235"/>
    </location>
</feature>
<sequence length="1956" mass="204654">MSVKADTEAMDELRAIFQKAQGDLPRATKQFSYFALFFANRSVCMALFDRKDPALVSFLDSIIGSEVLEVRELTLRTLQQFAQDFCFQEFLARLSACQFAITSLTLSGPSSETDALNAVKCEAAALIYWLSQNPTFKSELNALDAGGRIREIIQCTAPAPSQTLAKFLACAQNTLFSRRPSLAELRTMIQSTTLVGTADLAALARPETPPRVPSTVSTPSRGIPAGSPSARSMVGPPGSLLSRVGGLLPSSPLLVTGGGKRASPLRMRPSAPQSFLTGIAASSATSPTSAMPAAAPSPSLSASPCPLLVPFDMATPITASPPPSGPVSPLTTAPLAPPMVLGAGARVVIPPLSLVANVAVTPAAPHPDVALVPSGNVDITPPSTAACIIAPPSAEAAAPAAAPALPATAATVSEPVVPASVDVAAVAIPAPAVLGEIPEVPATTSTSITAPAPEVPSTTATSAEVPATIPPPLTIPEVPSTPTPATPSTEPPAAATIPEVPATILPDSPPCEASAAPTTTISSPPTGSGFRPSIPMLNLASLRAAQPQPALLSPTEATSLNSASSREPPSPTPSPRSPHQQQQQQQLASPRTNSSTTTATIPEILAEGREYSPRKLILMGAPSPRTPRTPLASSPRTPRVLGQVPVSPRQAACLPPVDPPATLRTPRAALTPAEEAESEADAALVGLSAGEQAASAEFEGAVEGQGGMQIAAPPQANLGDVGSFRSLAPLVKGTHTRLTGRSQNDAGCSLHTFWVKHTISRGGCAFAMSLQPQLLESQEYKQVGSNENFMVQPPVLHFGGFRIGQAHRMKFSVVNKSLTAKRLDVLPPTTPFFRIFFSKTGRIAPGMSEDITVEFIPDQWRYYHDTIRVHCEGGTNLEVPVHGYPVMNSEAVFPKAIDFGMCPIGQRKSKYVTMECKIPVSFEYRLTWIEPHGDIVVEPMEGLVPAEGRSVVRVDFTPTRFATATARLKVELSQFGFVPVVCTITGSAMPGAIRDALLSEGEQLLSGLMLDGGIRPDRSPTPPGATRTLGASLRPSSAPPTEEALARALAHDEALKAMRQHPPSLIAAHPLPSLASKDPFSAAQALERSLALHNPALAASGTLTTSMSRTATALRRSVSATRRGGGSAAGGGDGEGMVVRDGVMLPPALDTVHAVNSVLLQQPGKLSFGALRRSMEGPMAGTGQESAEASSPASGAGESLGPEQLLMEAMPVATPLLEGTGGATGGSSAARQLKEAAFERLVKADTDRQKQIELSFSSDPDLGADLLTADHIKAVLLARTETSRREGQRTRNRERQTRFQAAAPSAIARPLILLPGPEEATEAWVQLDGGMPPPAPAPESLHFDHHQSDGWVLRKKVLQGFQRAAHTVILRARVAKRLRAIGAKLNQAGPDTHRLGRPFLFGHIGPPALIPDVNALPPLAWPSRACLGFSFGVFVLRVIIDPRFLVNRTGPSSRAPSPAHNPLILRRPGRDKDRLAQLVQEEARASQDNPRAPTPAAGTKPRSLRSAGRPAADTGAPAVCSVEVTPPEPAASQWDRLEQILGDVWTLKTSNLEEFGFPLYSEENFRSTAQIECPLIPTERMDWPLLPLEAPLYYRTQSYAPLPVAALPDTPITVPPELPMAKGAPEDAITMVPLPLDGLLPPTLGLDALLGLAHGPLGGAPGLLSNDLSAVLRSDGPADRHLPGSFRYPALRPDPARMPPGGFAPEGPLMAHAQSCLVRAEFGEHARRNADGWIHAPRASHTLGPAWVDTLDASQQVERAMVGALGSGCGGAESGPTSDEVQRRILAASQFYQAAPESSGSRAAIPASVRSSSPVKAPGAATMSRTTAAASATTRQKTPGGLTVAAAAAVQDDEEAALLVTLATAGATSRASSETLANIDVTPPAASLDDLKAQWTPDGTPALAPAGQVVNREAGPGESEAVPKWAVWGQGARALRSQREEIFARAFQQPLEKLGI</sequence>
<reference evidence="2" key="1">
    <citation type="journal article" date="2022" name="bioRxiv">
        <title>Genomics of Preaxostyla Flagellates Illuminates Evolutionary Transitions and the Path Towards Mitochondrial Loss.</title>
        <authorList>
            <person name="Novak L.V.F."/>
            <person name="Treitli S.C."/>
            <person name="Pyrih J."/>
            <person name="Halakuc P."/>
            <person name="Pipaliya S.V."/>
            <person name="Vacek V."/>
            <person name="Brzon O."/>
            <person name="Soukal P."/>
            <person name="Eme L."/>
            <person name="Dacks J.B."/>
            <person name="Karnkowska A."/>
            <person name="Elias M."/>
            <person name="Hampl V."/>
        </authorList>
    </citation>
    <scope>NUCLEOTIDE SEQUENCE</scope>
    <source>
        <strain evidence="2">RCP-MX</strain>
    </source>
</reference>
<dbReference type="Gene3D" id="2.60.40.10">
    <property type="entry name" value="Immunoglobulins"/>
    <property type="match status" value="2"/>
</dbReference>
<protein>
    <submittedName>
        <fullName evidence="2">Primary ciliary dyskinesia protein 1</fullName>
    </submittedName>
</protein>
<evidence type="ECO:0000256" key="1">
    <source>
        <dbReference type="SAM" id="MobiDB-lite"/>
    </source>
</evidence>
<feature type="region of interest" description="Disordered" evidence="1">
    <location>
        <begin position="1175"/>
        <end position="1199"/>
    </location>
</feature>
<dbReference type="InterPro" id="IPR029676">
    <property type="entry name" value="CFAP221"/>
</dbReference>
<dbReference type="PANTHER" id="PTHR46500:SF1">
    <property type="entry name" value="CILIA- AND FLAGELLA-ASSOCIATED PROTEIN 221"/>
    <property type="match status" value="1"/>
</dbReference>
<organism evidence="2 3">
    <name type="scientific">Paratrimastix pyriformis</name>
    <dbReference type="NCBI Taxonomy" id="342808"/>
    <lineage>
        <taxon>Eukaryota</taxon>
        <taxon>Metamonada</taxon>
        <taxon>Preaxostyla</taxon>
        <taxon>Paratrimastigidae</taxon>
        <taxon>Paratrimastix</taxon>
    </lineage>
</organism>
<feature type="region of interest" description="Disordered" evidence="1">
    <location>
        <begin position="1481"/>
        <end position="1517"/>
    </location>
</feature>
<dbReference type="EMBL" id="JAPMOS010000017">
    <property type="protein sequence ID" value="KAJ4459819.1"/>
    <property type="molecule type" value="Genomic_DNA"/>
</dbReference>
<feature type="compositionally biased region" description="Low complexity" evidence="1">
    <location>
        <begin position="513"/>
        <end position="526"/>
    </location>
</feature>
<name>A0ABQ8UKS9_9EUKA</name>
<accession>A0ABQ8UKS9</accession>
<gene>
    <name evidence="2" type="ORF">PAPYR_4220</name>
</gene>
<feature type="compositionally biased region" description="Low complexity" evidence="1">
    <location>
        <begin position="486"/>
        <end position="504"/>
    </location>
</feature>
<comment type="caution">
    <text evidence="2">The sequence shown here is derived from an EMBL/GenBank/DDBJ whole genome shotgun (WGS) entry which is preliminary data.</text>
</comment>
<feature type="compositionally biased region" description="Low complexity" evidence="1">
    <location>
        <begin position="1185"/>
        <end position="1199"/>
    </location>
</feature>
<dbReference type="InterPro" id="IPR013783">
    <property type="entry name" value="Ig-like_fold"/>
</dbReference>
<keyword evidence="3" id="KW-1185">Reference proteome</keyword>
<feature type="region of interest" description="Disordered" evidence="1">
    <location>
        <begin position="620"/>
        <end position="639"/>
    </location>
</feature>
<feature type="compositionally biased region" description="Low complexity" evidence="1">
    <location>
        <begin position="577"/>
        <end position="591"/>
    </location>
</feature>
<feature type="compositionally biased region" description="Low complexity" evidence="1">
    <location>
        <begin position="1820"/>
        <end position="1835"/>
    </location>
</feature>